<keyword evidence="9" id="KW-1160">Virus entry into host cell</keyword>
<dbReference type="InterPro" id="IPR022027">
    <property type="entry name" value="Astro_capsid_p"/>
</dbReference>
<evidence type="ECO:0000256" key="10">
    <source>
        <dbReference type="ARBA" id="ARBA00034475"/>
    </source>
</evidence>
<dbReference type="FunFam" id="2.60.120.20:FF:000007">
    <property type="entry name" value="Capsid polyprotein VP90"/>
    <property type="match status" value="1"/>
</dbReference>
<evidence type="ECO:0000256" key="8">
    <source>
        <dbReference type="ARBA" id="ARBA00023060"/>
    </source>
</evidence>
<dbReference type="GO" id="GO:0039617">
    <property type="term" value="C:T=3 icosahedral viral capsid"/>
    <property type="evidence" value="ECO:0007669"/>
    <property type="project" value="UniProtKB-KW"/>
</dbReference>
<comment type="function">
    <text evidence="14">The immature virion is composed of 180 VP70 subunits with 90 dimeric spikes and displays a T=3 icosahedral symmetry. During maturation, VP70 undergoes a loss of 60 peripentonal spikes, which likely plays an important role in viral infectivity.</text>
</comment>
<dbReference type="Pfam" id="PF12226">
    <property type="entry name" value="Astro_capsid_p"/>
    <property type="match status" value="1"/>
</dbReference>
<protein>
    <recommendedName>
        <fullName evidence="2">Capsid polyprotein VP90</fullName>
    </recommendedName>
</protein>
<reference evidence="18" key="1">
    <citation type="submission" date="2018-02" db="EMBL/GenBank/DDBJ databases">
        <title>A Novel Recombinant Astrovirus Infection in Patients with Diarrhea after Hematopoietic Stem Cell Transplantation.</title>
        <authorList>
            <person name="Yu J.-M."/>
            <person name="Duan Z.-J."/>
        </authorList>
    </citation>
    <scope>NUCLEOTIDE SEQUENCE</scope>
    <source>
        <strain evidence="18">Yu/1-CHN</strain>
    </source>
</reference>
<evidence type="ECO:0000259" key="17">
    <source>
        <dbReference type="Pfam" id="PF03115"/>
    </source>
</evidence>
<evidence type="ECO:0000256" key="13">
    <source>
        <dbReference type="ARBA" id="ARBA00045819"/>
    </source>
</evidence>
<evidence type="ECO:0000256" key="11">
    <source>
        <dbReference type="ARBA" id="ARBA00045510"/>
    </source>
</evidence>
<evidence type="ECO:0000256" key="7">
    <source>
        <dbReference type="ARBA" id="ARBA00022890"/>
    </source>
</evidence>
<evidence type="ECO:0000256" key="15">
    <source>
        <dbReference type="ARBA" id="ARBA00046492"/>
    </source>
</evidence>
<evidence type="ECO:0000256" key="9">
    <source>
        <dbReference type="ARBA" id="ARBA00023296"/>
    </source>
</evidence>
<keyword evidence="4" id="KW-1165">Clathrin-mediated endocytosis of virus by host</keyword>
<comment type="subcellular location">
    <subcellularLocation>
        <location evidence="10">Host extracellular space</location>
    </subcellularLocation>
    <subcellularLocation>
        <location evidence="1">Virion</location>
    </subcellularLocation>
</comment>
<dbReference type="Gene3D" id="2.60.120.20">
    <property type="match status" value="1"/>
</dbReference>
<dbReference type="GO" id="GO:0043655">
    <property type="term" value="C:host extracellular space"/>
    <property type="evidence" value="ECO:0007669"/>
    <property type="project" value="UniProtKB-SubCell"/>
</dbReference>
<evidence type="ECO:0000256" key="5">
    <source>
        <dbReference type="ARBA" id="ARBA00022595"/>
    </source>
</evidence>
<proteinExistence type="predicted"/>
<dbReference type="Pfam" id="PF03115">
    <property type="entry name" value="Astro_capsid_N"/>
    <property type="match status" value="1"/>
</dbReference>
<evidence type="ECO:0000256" key="16">
    <source>
        <dbReference type="SAM" id="MobiDB-lite"/>
    </source>
</evidence>
<evidence type="ECO:0000256" key="14">
    <source>
        <dbReference type="ARBA" id="ARBA00046099"/>
    </source>
</evidence>
<keyword evidence="3" id="KW-0167">Capsid protein</keyword>
<evidence type="ECO:0000256" key="4">
    <source>
        <dbReference type="ARBA" id="ARBA00022570"/>
    </source>
</evidence>
<evidence type="ECO:0000256" key="3">
    <source>
        <dbReference type="ARBA" id="ARBA00022561"/>
    </source>
</evidence>
<evidence type="ECO:0000256" key="1">
    <source>
        <dbReference type="ARBA" id="ARBA00004328"/>
    </source>
</evidence>
<feature type="domain" description="Astrovirus capsid protein inner core" evidence="17">
    <location>
        <begin position="76"/>
        <end position="317"/>
    </location>
</feature>
<feature type="compositionally biased region" description="Basic residues" evidence="16">
    <location>
        <begin position="78"/>
        <end position="88"/>
    </location>
</feature>
<keyword evidence="7" id="KW-1164">Virus endocytosis by host</keyword>
<dbReference type="InterPro" id="IPR029053">
    <property type="entry name" value="Viral_coat"/>
</dbReference>
<keyword evidence="6" id="KW-0946">Virion</keyword>
<feature type="compositionally biased region" description="Basic residues" evidence="16">
    <location>
        <begin position="103"/>
        <end position="116"/>
    </location>
</feature>
<dbReference type="InterPro" id="IPR004337">
    <property type="entry name" value="Astro_capsid_N"/>
</dbReference>
<comment type="function">
    <text evidence="12">The capsid polyprotein VP90 self-assembles and undergoes a proteolytic cleavage by host caspases to yield the immature VP70 virion.</text>
</comment>
<keyword evidence="8" id="KW-1142">T=3 icosahedral capsid protein</keyword>
<comment type="function">
    <text evidence="13">Self-assembles to form an icosahedral capsid with a T=3 symmetry, about 43 nm in diameter. This forms contains only 30 spikes located on the icosahedral 2-fold axes.</text>
</comment>
<comment type="subunit">
    <text evidence="15">Heterodimer with spike protein VP25. The spikes form a globular dimer with 30 spikes covering the mature virion. Spike protein VP25 that lacks the core attachment region may need to dimerize with spike protein VP27 to remain stably bound to the viral particle.</text>
</comment>
<evidence type="ECO:0000313" key="18">
    <source>
        <dbReference type="EMBL" id="QBL55999.1"/>
    </source>
</evidence>
<feature type="region of interest" description="Disordered" evidence="16">
    <location>
        <begin position="49"/>
        <end position="120"/>
    </location>
</feature>
<evidence type="ECO:0000256" key="12">
    <source>
        <dbReference type="ARBA" id="ARBA00045703"/>
    </source>
</evidence>
<dbReference type="GO" id="GO:0075512">
    <property type="term" value="P:clathrin-dependent endocytosis of virus by host cell"/>
    <property type="evidence" value="ECO:0007669"/>
    <property type="project" value="UniProtKB-KW"/>
</dbReference>
<dbReference type="EMBL" id="MG921619">
    <property type="protein sequence ID" value="QBL55999.1"/>
    <property type="molecule type" value="Genomic_RNA"/>
</dbReference>
<evidence type="ECO:0000256" key="2">
    <source>
        <dbReference type="ARBA" id="ARBA00021246"/>
    </source>
</evidence>
<accession>A0A5B7LQT4</accession>
<feature type="compositionally biased region" description="Polar residues" evidence="16">
    <location>
        <begin position="65"/>
        <end position="76"/>
    </location>
</feature>
<comment type="function">
    <text evidence="11">VP25 and VP27 Forms the spikes at the surface of the virion. This forms contains only 30 spikes located on the icosahedral 2-fold axes. Plays a role in the attachment to target host cell. This attachment induces virion internalization through clathrin-dependent endocytosis.</text>
</comment>
<name>A0A5B7LQT4_9VIRU</name>
<sequence>MGSSYATSCLLRSWQKTILLKCMWNTACHGLLSSFVILVSRPDSQKSNSIAFGGEDQRSVMASKPSKQVTVEVNNGRSRSRSRPRSQSRGRDKSVKITVNSRNKGRRQNGRNKHQSNQRVRNIVNKQLRKQGVTGPKPAICQRATATLGTVGSNTSGTTEIEACILLNPVLVKDATGSTQFGPVQALGAQYSMWKLKYLNVKLTSMVGSSAVNGTVVRVSLNPTSTPSSTSWSGLGARKHLDVTVGKNAVFKLKPADLGGPRDGWWLTNTNDNASDTLGPSIEIHTLGRTMSSYQNQQFTGGLFLVELASEWCFTGYAANPNLVNLMKSTDKQVNVTFSGSAGEPLVMSVPATSHFVRAVVARSTLPTSLARAGERTTSDTVWQVLNTAVSAAELVAPPPFNWLVKGGWWFVKLIAGRTRNGTRSFYVYPSYQDALSNKPALCTGGLPSGLRAASAVTTTLQFTQMNQPSLGHGENTATLGRSIATAGDRLKVILTVGQPVTPNEVNKQNWVGKTNTPTEEVIKIGVNTQSYNVMNGFTMISSIDWYDEEMQPLEVPAPMSDLLVMKGINKKADVYAAQQYKNSISNNKHQITSVYLIRVRENFQVTNHLSYFFREKVDTTAVELMKIRPQTYHTTVNFVQNNWYLLTSTVLHTGSLPSGWVWMNQELMNSENYIVDQGMKHLMTTPPVSSQLYFEMLTSLPQAMAAQLDQSEQAVTFHDSPEQALFSAEETDSDFESTEDENDEVDRFDLHLSSESDDDDVENNRVTLLSTLINQGMSVERATRITSNAFPTRAARLRRSVYNDLLVSGLGPDAAWSHACDQARKVGDDHDLQASGSRGHAE</sequence>
<organism evidence="18">
    <name type="scientific">Human astrovirus</name>
    <dbReference type="NCBI Taxonomy" id="1868658"/>
    <lineage>
        <taxon>Viruses</taxon>
        <taxon>Riboviria</taxon>
        <taxon>Orthornavirae</taxon>
        <taxon>Pisuviricota</taxon>
        <taxon>Stelpaviricetes</taxon>
        <taxon>Stellavirales</taxon>
        <taxon>Astroviridae</taxon>
    </lineage>
</organism>
<evidence type="ECO:0000256" key="6">
    <source>
        <dbReference type="ARBA" id="ARBA00022844"/>
    </source>
</evidence>
<keyword evidence="5" id="KW-1162">Viral penetration into host cytoplasm</keyword>